<organism evidence="2 3">
    <name type="scientific">Arthrobotrys musiformis</name>
    <dbReference type="NCBI Taxonomy" id="47236"/>
    <lineage>
        <taxon>Eukaryota</taxon>
        <taxon>Fungi</taxon>
        <taxon>Dikarya</taxon>
        <taxon>Ascomycota</taxon>
        <taxon>Pezizomycotina</taxon>
        <taxon>Orbiliomycetes</taxon>
        <taxon>Orbiliales</taxon>
        <taxon>Orbiliaceae</taxon>
        <taxon>Arthrobotrys</taxon>
    </lineage>
</organism>
<dbReference type="InterPro" id="IPR013087">
    <property type="entry name" value="Znf_C2H2_type"/>
</dbReference>
<evidence type="ECO:0000259" key="1">
    <source>
        <dbReference type="PROSITE" id="PS00028"/>
    </source>
</evidence>
<dbReference type="EMBL" id="JAVHJL010000012">
    <property type="protein sequence ID" value="KAK6495528.1"/>
    <property type="molecule type" value="Genomic_DNA"/>
</dbReference>
<accession>A0AAV9VSB4</accession>
<gene>
    <name evidence="2" type="ORF">TWF481_002577</name>
</gene>
<evidence type="ECO:0000313" key="2">
    <source>
        <dbReference type="EMBL" id="KAK6495528.1"/>
    </source>
</evidence>
<dbReference type="PROSITE" id="PS00028">
    <property type="entry name" value="ZINC_FINGER_C2H2_1"/>
    <property type="match status" value="1"/>
</dbReference>
<evidence type="ECO:0000313" key="3">
    <source>
        <dbReference type="Proteomes" id="UP001370758"/>
    </source>
</evidence>
<feature type="domain" description="C2H2-type" evidence="1">
    <location>
        <begin position="143"/>
        <end position="164"/>
    </location>
</feature>
<proteinExistence type="predicted"/>
<reference evidence="2 3" key="1">
    <citation type="submission" date="2023-08" db="EMBL/GenBank/DDBJ databases">
        <authorList>
            <person name="Palmer J.M."/>
        </authorList>
    </citation>
    <scope>NUCLEOTIDE SEQUENCE [LARGE SCALE GENOMIC DNA]</scope>
    <source>
        <strain evidence="2 3">TWF481</strain>
    </source>
</reference>
<keyword evidence="3" id="KW-1185">Reference proteome</keyword>
<sequence>MVSWDPGSIDDLVDVNNHLYEHFENQSSLPIGVSSIDESDESDLCKEDLPFLIKLAGAAEYIAPEVHPKSLLIWTRRYLGICCYLSDPQLQYDANSGFYEIESPTTSTLPEQTTPAPSVIPDRRLVHHAYQFLRSTDSLSWHCVLCSSQVSCRYFLHEHWKKEHSDDPHFFYFWPRQCNVCGEYMPCAFEATPQCQICFGINGLGKTYSILYDYYRWLFYQCLFHGAMLSGTMVHRISERLNPLLDQHNAQTIIDASDIFSIFNLYERIKHFDTTPRRCENLEACKRVHDALAAHIADKSERQKFSEKSLS</sequence>
<name>A0AAV9VSB4_9PEZI</name>
<dbReference type="AlphaFoldDB" id="A0AAV9VSB4"/>
<protein>
    <recommendedName>
        <fullName evidence="1">C2H2-type domain-containing protein</fullName>
    </recommendedName>
</protein>
<comment type="caution">
    <text evidence="2">The sequence shown here is derived from an EMBL/GenBank/DDBJ whole genome shotgun (WGS) entry which is preliminary data.</text>
</comment>
<dbReference type="Proteomes" id="UP001370758">
    <property type="component" value="Unassembled WGS sequence"/>
</dbReference>